<evidence type="ECO:0000256" key="1">
    <source>
        <dbReference type="ARBA" id="ARBA00008225"/>
    </source>
</evidence>
<proteinExistence type="inferred from homology"/>
<gene>
    <name evidence="4" type="ORF">C9374_011295</name>
</gene>
<organism evidence="4 5">
    <name type="scientific">Naegleria lovaniensis</name>
    <name type="common">Amoeba</name>
    <dbReference type="NCBI Taxonomy" id="51637"/>
    <lineage>
        <taxon>Eukaryota</taxon>
        <taxon>Discoba</taxon>
        <taxon>Heterolobosea</taxon>
        <taxon>Tetramitia</taxon>
        <taxon>Eutetramitia</taxon>
        <taxon>Vahlkampfiidae</taxon>
        <taxon>Naegleria</taxon>
    </lineage>
</organism>
<keyword evidence="5" id="KW-1185">Reference proteome</keyword>
<dbReference type="EMBL" id="PYSW02000004">
    <property type="protein sequence ID" value="KAG2392570.1"/>
    <property type="molecule type" value="Genomic_DNA"/>
</dbReference>
<evidence type="ECO:0000313" key="5">
    <source>
        <dbReference type="Proteomes" id="UP000816034"/>
    </source>
</evidence>
<dbReference type="SUPFAM" id="SSF56317">
    <property type="entry name" value="Carbon-nitrogen hydrolase"/>
    <property type="match status" value="1"/>
</dbReference>
<name>A0AA88GX36_NAELO</name>
<comment type="similarity">
    <text evidence="1">Belongs to the carbon-nitrogen hydrolase superfamily. BTD/VNN family.</text>
</comment>
<dbReference type="Proteomes" id="UP000816034">
    <property type="component" value="Unassembled WGS sequence"/>
</dbReference>
<feature type="domain" description="CN hydrolase" evidence="3">
    <location>
        <begin position="88"/>
        <end position="356"/>
    </location>
</feature>
<dbReference type="AlphaFoldDB" id="A0AA88GX36"/>
<feature type="transmembrane region" description="Helical" evidence="2">
    <location>
        <begin position="12"/>
        <end position="37"/>
    </location>
</feature>
<evidence type="ECO:0000256" key="2">
    <source>
        <dbReference type="SAM" id="Phobius"/>
    </source>
</evidence>
<dbReference type="RefSeq" id="XP_044554464.1">
    <property type="nucleotide sequence ID" value="XM_044686934.1"/>
</dbReference>
<dbReference type="PANTHER" id="PTHR10609:SF27">
    <property type="entry name" value="CN HYDROLASE DOMAIN-CONTAINING PROTEIN-RELATED"/>
    <property type="match status" value="1"/>
</dbReference>
<dbReference type="Gene3D" id="3.60.110.10">
    <property type="entry name" value="Carbon-nitrogen hydrolase"/>
    <property type="match status" value="1"/>
</dbReference>
<keyword evidence="2" id="KW-0812">Transmembrane</keyword>
<keyword evidence="2" id="KW-0472">Membrane</keyword>
<comment type="caution">
    <text evidence="4">The sequence shown here is derived from an EMBL/GenBank/DDBJ whole genome shotgun (WGS) entry which is preliminary data.</text>
</comment>
<dbReference type="Pfam" id="PF00795">
    <property type="entry name" value="CN_hydrolase"/>
    <property type="match status" value="1"/>
</dbReference>
<dbReference type="PROSITE" id="PS50263">
    <property type="entry name" value="CN_HYDROLASE"/>
    <property type="match status" value="1"/>
</dbReference>
<dbReference type="InterPro" id="IPR003010">
    <property type="entry name" value="C-N_Hydrolase"/>
</dbReference>
<evidence type="ECO:0000313" key="4">
    <source>
        <dbReference type="EMBL" id="KAG2392570.1"/>
    </source>
</evidence>
<dbReference type="InterPro" id="IPR040154">
    <property type="entry name" value="Biotinidase/VNN"/>
</dbReference>
<dbReference type="GeneID" id="68103749"/>
<keyword evidence="2" id="KW-1133">Transmembrane helix</keyword>
<dbReference type="InterPro" id="IPR036526">
    <property type="entry name" value="C-N_Hydrolase_sf"/>
</dbReference>
<reference evidence="4 5" key="1">
    <citation type="journal article" date="2018" name="BMC Genomics">
        <title>The genome of Naegleria lovaniensis, the basis for a comparative approach to unravel pathogenicity factors of the human pathogenic amoeba N. fowleri.</title>
        <authorList>
            <person name="Liechti N."/>
            <person name="Schurch N."/>
            <person name="Bruggmann R."/>
            <person name="Wittwer M."/>
        </authorList>
    </citation>
    <scope>NUCLEOTIDE SEQUENCE [LARGE SCALE GENOMIC DNA]</scope>
    <source>
        <strain evidence="4 5">ATCC 30569</strain>
    </source>
</reference>
<accession>A0AA88GX36</accession>
<sequence>MTVRDLRKHTTLTPMLAHAICKSMYLACVMAVVISIFSNQIDAAKPKSTGQASSYQVSKLYSSNQHSKLTYHAAVVDFAPVSFPFQFPQLNSETARKILKSNLDEFEKIIMDIMNHSTTLDRPDIIVFPEYALFGPGLTEREKLRLFFEPIPNHLPVTNICGSSQYDQYYILKRISCLSAKFGAYIVFNMGDVQKCNLKTNKNCPADGMFLFNTNVVFDRNGSLISKYHKTHLYFENGIDPGDGTPVYFETDFGVKFGLLICFDIIFEEPLNSLLNDIKVDAIAFTSWWVNFPPYWNALPFQQALSYTYGIHLIAASSGTSYTSSGSGIHMKGKSMGVYNPSFKGRSQTVSSQTSSAATYSVTTMNDQLVKTKRVVPMQDMRMLSDRSNPQHQLTSFTFADPNHSNFSTIIPFIPVKGKSYDFPEIVAGSTSCNFKFTVSPFSNITENDSNNYFAMVVTDGKVFKPKFEQASCSVMKCGSYLNCFIFLEWKLLVKDSEVVLSDLTIEMQAMENEWREDVFPMLLGDQGNLFIGDLHSSSFFKTNAALNMQTNKTPAYVSVKNVKNKFLGGTLLSLKRPKK</sequence>
<evidence type="ECO:0000259" key="3">
    <source>
        <dbReference type="PROSITE" id="PS50263"/>
    </source>
</evidence>
<protein>
    <recommendedName>
        <fullName evidence="3">CN hydrolase domain-containing protein</fullName>
    </recommendedName>
</protein>
<dbReference type="PANTHER" id="PTHR10609">
    <property type="entry name" value="BIOTINIDASE-RELATED"/>
    <property type="match status" value="1"/>
</dbReference>